<dbReference type="InterPro" id="IPR029526">
    <property type="entry name" value="PGBD"/>
</dbReference>
<dbReference type="PANTHER" id="PTHR47272:SF1">
    <property type="entry name" value="PIGGYBAC TRANSPOSABLE ELEMENT-DERIVED PROTEIN 3-LIKE"/>
    <property type="match status" value="1"/>
</dbReference>
<organism evidence="6 7">
    <name type="scientific">Spodoptera exigua</name>
    <name type="common">Beet armyworm</name>
    <name type="synonym">Noctua fulgens</name>
    <dbReference type="NCBI Taxonomy" id="7107"/>
    <lineage>
        <taxon>Eukaryota</taxon>
        <taxon>Metazoa</taxon>
        <taxon>Ecdysozoa</taxon>
        <taxon>Arthropoda</taxon>
        <taxon>Hexapoda</taxon>
        <taxon>Insecta</taxon>
        <taxon>Pterygota</taxon>
        <taxon>Neoptera</taxon>
        <taxon>Endopterygota</taxon>
        <taxon>Lepidoptera</taxon>
        <taxon>Glossata</taxon>
        <taxon>Ditrysia</taxon>
        <taxon>Noctuoidea</taxon>
        <taxon>Noctuidae</taxon>
        <taxon>Amphipyrinae</taxon>
        <taxon>Spodoptera</taxon>
    </lineage>
</organism>
<dbReference type="InterPro" id="IPR009057">
    <property type="entry name" value="Homeodomain-like_sf"/>
</dbReference>
<evidence type="ECO:0000256" key="4">
    <source>
        <dbReference type="SAM" id="MobiDB-lite"/>
    </source>
</evidence>
<dbReference type="PROSITE" id="PS51253">
    <property type="entry name" value="HTH_CENPB"/>
    <property type="match status" value="1"/>
</dbReference>
<protein>
    <recommendedName>
        <fullName evidence="5">HTH CENPB-type domain-containing protein</fullName>
    </recommendedName>
</protein>
<dbReference type="InterPro" id="IPR007889">
    <property type="entry name" value="HTH_Psq"/>
</dbReference>
<dbReference type="GO" id="GO:0005634">
    <property type="term" value="C:nucleus"/>
    <property type="evidence" value="ECO:0007669"/>
    <property type="project" value="UniProtKB-SubCell"/>
</dbReference>
<evidence type="ECO:0000256" key="3">
    <source>
        <dbReference type="ARBA" id="ARBA00023242"/>
    </source>
</evidence>
<feature type="region of interest" description="Disordered" evidence="4">
    <location>
        <begin position="388"/>
        <end position="419"/>
    </location>
</feature>
<keyword evidence="7" id="KW-1185">Reference proteome</keyword>
<feature type="compositionally biased region" description="Basic and acidic residues" evidence="4">
    <location>
        <begin position="1817"/>
        <end position="1827"/>
    </location>
</feature>
<comment type="subcellular location">
    <subcellularLocation>
        <location evidence="1">Nucleus</location>
    </subcellularLocation>
</comment>
<accession>A0A835G4L3</accession>
<evidence type="ECO:0000259" key="5">
    <source>
        <dbReference type="PROSITE" id="PS51253"/>
    </source>
</evidence>
<sequence length="1827" mass="206989">MLVKWCRIIKNNEIKMLTRKILVMPFWQIKKYKENKPRNDLVFSSEYTVAQVFTREEEGMLREHLVKSSKMNYRLTYKQARSLAYEYATALKKCPIKWTEKKKHEYNGSKEVTNRPVPTTSSDAFSDVLQTTSAVADTDCEEVEQEINFEDSPPATALYIPVSPPVSPSIIYSTSAQLIVSDVGPSLSLPEAETISSITEFNTPPMTSAVSPPSTVNVPEADLTETWIAPSVAASTVVITPEAVKPFPRALPRKESNKGRKKGKSRILIDTPEKDEIQKAYLERQARLKKSQEKLLFQAEPQPGPSYCQVQVLKDVTNRYTEPKPTSKKSIQPLPGTSHVLLEENKVHSEINTLSRDITMRPEKNNIRHTTVNFDSIVKNGVSTASCSRAKDASSSDSSEDDNEINITDNTEYSSEPRSLDSSFERLNILENDEFLPEDIIPSTPAISEVLATYNPPQHLPALQSISSVLSMSPSPVAATIVKETRSKKKLTTNLPHSLTKKKKAFLRKPLEFKWEGGKFKHSATLEEITFTQFGSESKSPSDYFADFFSEDVINIIIENTNLYAVQRNLKSINLTRDELLDFIAINLLMGVVKMPSYRDYWKKDLRYNLIADVMSLKRYEQIRQFLHFVDNSQQNGDRYFKVRPILEASIKHKPAIVYFDNFFSSLELINLLRGEYGIFSLGTIRANRLRGCQEKLPSDKDLLKKGRGSSKQSVVIWHDNKSVILASSYVDSFPMETIRRYSKETKSKIDIPCPQIVKHYNSHMGGVDLCDMLISLYRTNYKTKRWYMALFSQVLDICVNNAWIMYRKDSARYNKVPNSLKIFRIMIYYELLSKHRTPAAMSTSLEKTQQAKFQKIQKPSEPRPTDAIRCDNIGHMPDYTTAPGRCKFCKKGMTNVICCKCNLRLCFVKNHFNFNMVRTYQRKFTNSRNGKNHSPYLSYCKEDLQNAIGEIQNGSLKLIEAANKYKIPKSTLSRKCQNINCTQEKAGHPTLFSKDEEMAFIKYIQILSNWGFPLDSTDLRVFAQKYLNKLGKTVYSLKDNMPGVDWARNFMIRHKAEISNRNASNITSVRAKISPAIIDEFFSHYDNTIEGVSPDCIINYYPASVLTSEAAVTAGLISKMDMLFDSVNSDSSDLRRGKIHATNLKETTPHLQLTLNAIELLWNYLRNKHTNIQSLGHPQTTAGPLGKFLWLHSGANYNPTAGQFIAALKTSILSNLAHLNTGNCESDYCESIIDNYKEVLTKSTNICTDDTISIYNISYSSDFSEKIENLCHAEPSIGKAQACAFVCGFLIKRLDYTCTSCLNILISKENSSVGHLFIQFKEYNSEKQSVNYPHINIINYVESCASVANKMFVDIGHEKHVHLYSNKEPSSLVNNSPYRSELNVAEFAVPVEDTPNEPHTVPPFDKKANTSTQYTHKTQPIQVFEKFFTDYIIEIIVHQTNTYARQKNSKNWSPVACAEIKVYLGVLILIGLNPLPDMEFCNLMNALYEKGIYAVGTVRSDRKDLPSILKISQPKALKLEKHQFASVSAGPITAIKWHDTRDVSVLITAHHPREVMYVKRTQKDGSRQDIHCPKAIASYTRTMGGVDHFDHFHIVKPRHTQSNFQDLDAGSDNNVTQNSDTVEIPEIDQVETPEMDLIEEVMENQEPVSESVNAGYLASELQLYNYEVTGNGEMILLNTSDRLENVLLEQSQVCTLHLTPNRAVKPSHNSENIVESIVEVIPDAESPTILNSYDFEIGNFHVVEETRTDTNSPTILNSYDFNLEPELSTSLVVATSSRTRDDDNYDPIQTSCSSEDDDSGMIEANSTGRKTKKRKGLADAEHWKAR</sequence>
<reference evidence="6" key="1">
    <citation type="submission" date="2020-08" db="EMBL/GenBank/DDBJ databases">
        <title>Spodoptera exigua strain:BAW_Kor-Di-RS1 Genome sequencing and assembly.</title>
        <authorList>
            <person name="Kim J."/>
            <person name="Nam H.Y."/>
            <person name="Kwon M."/>
            <person name="Choi J.H."/>
            <person name="Cho S.R."/>
            <person name="Kim G.-H."/>
        </authorList>
    </citation>
    <scope>NUCLEOTIDE SEQUENCE</scope>
    <source>
        <strain evidence="6">BAW_Kor-Di-RS1</strain>
        <tissue evidence="6">Whole-body</tissue>
    </source>
</reference>
<feature type="region of interest" description="Disordered" evidence="4">
    <location>
        <begin position="249"/>
        <end position="268"/>
    </location>
</feature>
<dbReference type="Gene3D" id="1.10.10.60">
    <property type="entry name" value="Homeodomain-like"/>
    <property type="match status" value="1"/>
</dbReference>
<evidence type="ECO:0000313" key="7">
    <source>
        <dbReference type="Proteomes" id="UP000648187"/>
    </source>
</evidence>
<dbReference type="Pfam" id="PF13843">
    <property type="entry name" value="DDE_Tnp_1_7"/>
    <property type="match status" value="4"/>
</dbReference>
<evidence type="ECO:0000256" key="1">
    <source>
        <dbReference type="ARBA" id="ARBA00004123"/>
    </source>
</evidence>
<dbReference type="InterPro" id="IPR006600">
    <property type="entry name" value="HTH_CenpB_DNA-bd_dom"/>
</dbReference>
<proteinExistence type="predicted"/>
<dbReference type="Pfam" id="PF05225">
    <property type="entry name" value="HTH_psq"/>
    <property type="match status" value="1"/>
</dbReference>
<feature type="region of interest" description="Disordered" evidence="4">
    <location>
        <begin position="1776"/>
        <end position="1827"/>
    </location>
</feature>
<evidence type="ECO:0000256" key="2">
    <source>
        <dbReference type="ARBA" id="ARBA00023125"/>
    </source>
</evidence>
<name>A0A835G4L3_SPOEX</name>
<evidence type="ECO:0000313" key="6">
    <source>
        <dbReference type="EMBL" id="KAF9405683.1"/>
    </source>
</evidence>
<dbReference type="EMBL" id="JACKWZ010000699">
    <property type="protein sequence ID" value="KAF9405683.1"/>
    <property type="molecule type" value="Genomic_DNA"/>
</dbReference>
<feature type="compositionally biased region" description="Polar residues" evidence="4">
    <location>
        <begin position="405"/>
        <end position="419"/>
    </location>
</feature>
<dbReference type="SUPFAM" id="SSF46689">
    <property type="entry name" value="Homeodomain-like"/>
    <property type="match status" value="1"/>
</dbReference>
<keyword evidence="3" id="KW-0539">Nucleus</keyword>
<keyword evidence="2" id="KW-0238">DNA-binding</keyword>
<feature type="domain" description="HTH CENPB-type" evidence="5">
    <location>
        <begin position="985"/>
        <end position="1061"/>
    </location>
</feature>
<dbReference type="PANTHER" id="PTHR47272">
    <property type="entry name" value="DDE_TNP_1_7 DOMAIN-CONTAINING PROTEIN"/>
    <property type="match status" value="1"/>
</dbReference>
<dbReference type="Proteomes" id="UP000648187">
    <property type="component" value="Unassembled WGS sequence"/>
</dbReference>
<gene>
    <name evidence="6" type="ORF">HW555_013687</name>
</gene>
<comment type="caution">
    <text evidence="6">The sequence shown here is derived from an EMBL/GenBank/DDBJ whole genome shotgun (WGS) entry which is preliminary data.</text>
</comment>
<dbReference type="GO" id="GO:0003677">
    <property type="term" value="F:DNA binding"/>
    <property type="evidence" value="ECO:0007669"/>
    <property type="project" value="UniProtKB-KW"/>
</dbReference>